<accession>A0A370TWK5</accession>
<feature type="region of interest" description="Disordered" evidence="1">
    <location>
        <begin position="1"/>
        <end position="20"/>
    </location>
</feature>
<comment type="caution">
    <text evidence="2">The sequence shown here is derived from an EMBL/GenBank/DDBJ whole genome shotgun (WGS) entry which is preliminary data.</text>
</comment>
<dbReference type="RefSeq" id="XP_031872563.1">
    <property type="nucleotide sequence ID" value="XM_032012870.1"/>
</dbReference>
<dbReference type="OrthoDB" id="3555166at2759"/>
<evidence type="ECO:0000313" key="2">
    <source>
        <dbReference type="EMBL" id="RDL39907.1"/>
    </source>
</evidence>
<keyword evidence="3" id="KW-1185">Reference proteome</keyword>
<dbReference type="GeneID" id="43597096"/>
<dbReference type="EMBL" id="NPIC01000002">
    <property type="protein sequence ID" value="RDL39907.1"/>
    <property type="molecule type" value="Genomic_DNA"/>
</dbReference>
<name>A0A370TWK5_9HELO</name>
<protein>
    <submittedName>
        <fullName evidence="2">Uncharacterized protein</fullName>
    </submittedName>
</protein>
<evidence type="ECO:0000256" key="1">
    <source>
        <dbReference type="SAM" id="MobiDB-lite"/>
    </source>
</evidence>
<gene>
    <name evidence="2" type="ORF">BP5553_04247</name>
</gene>
<proteinExistence type="predicted"/>
<dbReference type="Proteomes" id="UP000254866">
    <property type="component" value="Unassembled WGS sequence"/>
</dbReference>
<dbReference type="AlphaFoldDB" id="A0A370TWK5"/>
<evidence type="ECO:0000313" key="3">
    <source>
        <dbReference type="Proteomes" id="UP000254866"/>
    </source>
</evidence>
<reference evidence="2 3" key="1">
    <citation type="journal article" date="2018" name="IMA Fungus">
        <title>IMA Genome-F 9: Draft genome sequence of Annulohypoxylon stygium, Aspergillus mulundensis, Berkeleyomyces basicola (syn. Thielaviopsis basicola), Ceratocystis smalleyi, two Cercospora beticola strains, Coleophoma cylindrospora, Fusarium fracticaudum, Phialophora cf. hyalina, and Morchella septimelata.</title>
        <authorList>
            <person name="Wingfield B.D."/>
            <person name="Bills G.F."/>
            <person name="Dong Y."/>
            <person name="Huang W."/>
            <person name="Nel W.J."/>
            <person name="Swalarsk-Parry B.S."/>
            <person name="Vaghefi N."/>
            <person name="Wilken P.M."/>
            <person name="An Z."/>
            <person name="de Beer Z.W."/>
            <person name="De Vos L."/>
            <person name="Chen L."/>
            <person name="Duong T.A."/>
            <person name="Gao Y."/>
            <person name="Hammerbacher A."/>
            <person name="Kikkert J.R."/>
            <person name="Li Y."/>
            <person name="Li H."/>
            <person name="Li K."/>
            <person name="Li Q."/>
            <person name="Liu X."/>
            <person name="Ma X."/>
            <person name="Naidoo K."/>
            <person name="Pethybridge S.J."/>
            <person name="Sun J."/>
            <person name="Steenkamp E.T."/>
            <person name="van der Nest M.A."/>
            <person name="van Wyk S."/>
            <person name="Wingfield M.J."/>
            <person name="Xiong C."/>
            <person name="Yue Q."/>
            <person name="Zhang X."/>
        </authorList>
    </citation>
    <scope>NUCLEOTIDE SEQUENCE [LARGE SCALE GENOMIC DNA]</scope>
    <source>
        <strain evidence="2 3">BP 5553</strain>
    </source>
</reference>
<sequence>MDSVQARPPKRRKTKSKETPAFYHVMPPEIRNEIYEHAALPETVDPEARTFKTVTSEGNIAPKDTVQSFFLDAVSESGRSSLFERDVVKITELTQEVLTLVMPGILFQFSTPSALEVFAETFAAHSNVCHIVPELHIELNLANNLSQASLEELAKFKATKLPHGRGIQMHDHVEKWMLVIKTLPKTTTHVHLVFSHIWRDFRELRGLSKKHGLSERTVTFQFRTPSIERPDHSFFEAQTMAAVKDLEVAEQAGISEEKRAKLVKFGCRGFNSTRVRGADHEAIQTDKGK</sequence>
<organism evidence="2 3">
    <name type="scientific">Venustampulla echinocandica</name>
    <dbReference type="NCBI Taxonomy" id="2656787"/>
    <lineage>
        <taxon>Eukaryota</taxon>
        <taxon>Fungi</taxon>
        <taxon>Dikarya</taxon>
        <taxon>Ascomycota</taxon>
        <taxon>Pezizomycotina</taxon>
        <taxon>Leotiomycetes</taxon>
        <taxon>Helotiales</taxon>
        <taxon>Pleuroascaceae</taxon>
        <taxon>Venustampulla</taxon>
    </lineage>
</organism>